<dbReference type="Proteomes" id="UP000272528">
    <property type="component" value="Chromosome"/>
</dbReference>
<evidence type="ECO:0000256" key="2">
    <source>
        <dbReference type="ARBA" id="ARBA00023163"/>
    </source>
</evidence>
<keyword evidence="2" id="KW-0804">Transcription</keyword>
<dbReference type="RefSeq" id="WP_126011606.1">
    <property type="nucleotide sequence ID" value="NZ_CP034437.1"/>
</dbReference>
<gene>
    <name evidence="4" type="ORF">EJC50_01380</name>
</gene>
<dbReference type="GO" id="GO:0003677">
    <property type="term" value="F:DNA binding"/>
    <property type="evidence" value="ECO:0007669"/>
    <property type="project" value="InterPro"/>
</dbReference>
<dbReference type="InterPro" id="IPR016032">
    <property type="entry name" value="Sig_transdc_resp-reg_C-effctor"/>
</dbReference>
<dbReference type="SMART" id="SM01043">
    <property type="entry name" value="BTAD"/>
    <property type="match status" value="1"/>
</dbReference>
<dbReference type="Gene3D" id="1.25.40.10">
    <property type="entry name" value="Tetratricopeptide repeat domain"/>
    <property type="match status" value="1"/>
</dbReference>
<protein>
    <recommendedName>
        <fullName evidence="3">Bacterial transcriptional activator domain-containing protein</fullName>
    </recommendedName>
</protein>
<evidence type="ECO:0000256" key="1">
    <source>
        <dbReference type="ARBA" id="ARBA00023015"/>
    </source>
</evidence>
<sequence>MNQKNDGLTIAKQDNWLIEVLKAEQAILDGNMPATQLLQAIPADIRMKSPLLLRAECEEGLLNGRLIETKQRLEAALRGFAAQADESSMLTMMAMLGLLYMQVGDRQEAGPFMAQLAEEWDRTPEQCSGFVPWALARAAASIERETEEYAAVANRLFQASAERFRAECKPIWAGFVLLERRLFDGSVSEQADWELWMSWLTRHASNHMHGAAVARVLTAPELNESLCSKLPARYAYLSQAILLDSPPELPPELTSDLECCIYAAGARVRQLLQNQQLEQAERAFGQLDRMRKLLTTPYIEQLTVQLAASLVAAGLTDVAAPTVSEERQDNHNIAIKAYVEADYQEPQETAKWRVRLFNGINFTAMDGHVFEPRWKRRKAGELFVYLLLQPNFRANREQVIDRVFGEGDLSKRSNQLYVTLHDLRSSLKELGMPEDIVFAKRGIVGMAENNFEANDVEDYTTLARIGDQLWMDDREEASRLYEKARVLYGQLGTELPQAEWLERVREQLLDRQTNTIKRLAAYYGELLDEARVEQCLADWIALRPEQDEAYEAMIVHCLRGERRVEAISWYRRLERICKDELGSEPLEDVRKLLWK</sequence>
<dbReference type="InterPro" id="IPR005158">
    <property type="entry name" value="BTAD"/>
</dbReference>
<dbReference type="Gene3D" id="1.10.10.10">
    <property type="entry name" value="Winged helix-like DNA-binding domain superfamily/Winged helix DNA-binding domain"/>
    <property type="match status" value="1"/>
</dbReference>
<dbReference type="Pfam" id="PF03704">
    <property type="entry name" value="BTAD"/>
    <property type="match status" value="1"/>
</dbReference>
<dbReference type="InterPro" id="IPR051677">
    <property type="entry name" value="AfsR-DnrI-RedD_regulator"/>
</dbReference>
<evidence type="ECO:0000313" key="4">
    <source>
        <dbReference type="EMBL" id="AZN38467.1"/>
    </source>
</evidence>
<keyword evidence="1" id="KW-0805">Transcription regulation</keyword>
<keyword evidence="5" id="KW-1185">Reference proteome</keyword>
<dbReference type="SUPFAM" id="SSF48452">
    <property type="entry name" value="TPR-like"/>
    <property type="match status" value="1"/>
</dbReference>
<dbReference type="GO" id="GO:0006355">
    <property type="term" value="P:regulation of DNA-templated transcription"/>
    <property type="evidence" value="ECO:0007669"/>
    <property type="project" value="InterPro"/>
</dbReference>
<dbReference type="InterPro" id="IPR011990">
    <property type="entry name" value="TPR-like_helical_dom_sf"/>
</dbReference>
<proteinExistence type="predicted"/>
<dbReference type="KEGG" id="palb:EJC50_01380"/>
<feature type="domain" description="Bacterial transcriptional activator" evidence="3">
    <location>
        <begin position="454"/>
        <end position="593"/>
    </location>
</feature>
<name>A0A3S8ZY83_9BACL</name>
<dbReference type="PANTHER" id="PTHR35807">
    <property type="entry name" value="TRANSCRIPTIONAL REGULATOR REDD-RELATED"/>
    <property type="match status" value="1"/>
</dbReference>
<evidence type="ECO:0000259" key="3">
    <source>
        <dbReference type="SMART" id="SM01043"/>
    </source>
</evidence>
<evidence type="ECO:0000313" key="5">
    <source>
        <dbReference type="Proteomes" id="UP000272528"/>
    </source>
</evidence>
<dbReference type="OrthoDB" id="2518435at2"/>
<accession>A0A3S8ZY83</accession>
<dbReference type="SUPFAM" id="SSF46894">
    <property type="entry name" value="C-terminal effector domain of the bipartite response regulators"/>
    <property type="match status" value="1"/>
</dbReference>
<dbReference type="AlphaFoldDB" id="A0A3S8ZY83"/>
<organism evidence="4 5">
    <name type="scientific">Paenibacillus albus</name>
    <dbReference type="NCBI Taxonomy" id="2495582"/>
    <lineage>
        <taxon>Bacteria</taxon>
        <taxon>Bacillati</taxon>
        <taxon>Bacillota</taxon>
        <taxon>Bacilli</taxon>
        <taxon>Bacillales</taxon>
        <taxon>Paenibacillaceae</taxon>
        <taxon>Paenibacillus</taxon>
    </lineage>
</organism>
<reference evidence="5" key="1">
    <citation type="submission" date="2018-12" db="EMBL/GenBank/DDBJ databases">
        <title>Genome sequence of Peanibacillus sp.</title>
        <authorList>
            <person name="Subramani G."/>
            <person name="Srinivasan S."/>
            <person name="Kim M.K."/>
        </authorList>
    </citation>
    <scope>NUCLEOTIDE SEQUENCE [LARGE SCALE GENOMIC DNA]</scope>
    <source>
        <strain evidence="5">18JY67-1</strain>
    </source>
</reference>
<dbReference type="EMBL" id="CP034437">
    <property type="protein sequence ID" value="AZN38467.1"/>
    <property type="molecule type" value="Genomic_DNA"/>
</dbReference>
<dbReference type="InterPro" id="IPR036388">
    <property type="entry name" value="WH-like_DNA-bd_sf"/>
</dbReference>